<dbReference type="InterPro" id="IPR003140">
    <property type="entry name" value="PLipase/COase/thioEstase"/>
</dbReference>
<evidence type="ECO:0000313" key="2">
    <source>
        <dbReference type="EMBL" id="TWL21002.1"/>
    </source>
</evidence>
<evidence type="ECO:0000259" key="1">
    <source>
        <dbReference type="Pfam" id="PF02230"/>
    </source>
</evidence>
<dbReference type="RefSeq" id="WP_003182727.1">
    <property type="nucleotide sequence ID" value="NZ_BOQW01000002.1"/>
</dbReference>
<protein>
    <submittedName>
        <fullName evidence="2">Putative hydrolase MhqD</fullName>
    </submittedName>
</protein>
<gene>
    <name evidence="2" type="ORF">CHCC16736_2286</name>
</gene>
<proteinExistence type="predicted"/>
<dbReference type="Proteomes" id="UP000435910">
    <property type="component" value="Unassembled WGS sequence"/>
</dbReference>
<evidence type="ECO:0000313" key="3">
    <source>
        <dbReference type="Proteomes" id="UP000435910"/>
    </source>
</evidence>
<dbReference type="Pfam" id="PF02230">
    <property type="entry name" value="Abhydrolase_2"/>
    <property type="match status" value="1"/>
</dbReference>
<comment type="caution">
    <text evidence="2">The sequence shown here is derived from an EMBL/GenBank/DDBJ whole genome shotgun (WGS) entry which is preliminary data.</text>
</comment>
<dbReference type="EMBL" id="NILC01000033">
    <property type="protein sequence ID" value="TWL21002.1"/>
    <property type="molecule type" value="Genomic_DNA"/>
</dbReference>
<name>A0A415JER7_BACLI</name>
<sequence>MNYIYEKGDSDLTLLLLHGTGGNERDLLPIGKMIDPDANLLGVRGNVLENGMPRFFRRLREGVFDEKDLIERTDELKTFLDEAAKELHFDRSRVVAIGYSNGANIAGSLLFRHEHVLKGAILHHPMVPFRNRKLPDMTGLPVFIGAGKTDPLCPPQESSELAGYFTNAGAKVLLHWEGGGHQLTHGEIEKAKIWYEKHIKA</sequence>
<keyword evidence="2" id="KW-0378">Hydrolase</keyword>
<reference evidence="2 3" key="1">
    <citation type="submission" date="2019-06" db="EMBL/GenBank/DDBJ databases">
        <title>Genome sequence analysis of &gt;100 Bacillus licheniformis strains suggests intrinsic resistance to this species.</title>
        <authorList>
            <person name="Wels M."/>
            <person name="Siezen R.J."/>
            <person name="Johansen E."/>
            <person name="Stuer-Lauridsen B."/>
            <person name="Bjerre K."/>
            <person name="Nielsen B.K.K."/>
        </authorList>
    </citation>
    <scope>NUCLEOTIDE SEQUENCE [LARGE SCALE GENOMIC DNA]</scope>
    <source>
        <strain evidence="2 3">BAC-16736</strain>
    </source>
</reference>
<feature type="domain" description="Phospholipase/carboxylesterase/thioesterase" evidence="1">
    <location>
        <begin position="62"/>
        <end position="198"/>
    </location>
</feature>
<organism evidence="2 3">
    <name type="scientific">Bacillus licheniformis</name>
    <dbReference type="NCBI Taxonomy" id="1402"/>
    <lineage>
        <taxon>Bacteria</taxon>
        <taxon>Bacillati</taxon>
        <taxon>Bacillota</taxon>
        <taxon>Bacilli</taxon>
        <taxon>Bacillales</taxon>
        <taxon>Bacillaceae</taxon>
        <taxon>Bacillus</taxon>
    </lineage>
</organism>
<dbReference type="SUPFAM" id="SSF53474">
    <property type="entry name" value="alpha/beta-Hydrolases"/>
    <property type="match status" value="1"/>
</dbReference>
<dbReference type="GO" id="GO:0016787">
    <property type="term" value="F:hydrolase activity"/>
    <property type="evidence" value="ECO:0007669"/>
    <property type="project" value="UniProtKB-KW"/>
</dbReference>
<accession>A0A415JER7</accession>
<dbReference type="AlphaFoldDB" id="A0A415JER7"/>
<dbReference type="InterPro" id="IPR029058">
    <property type="entry name" value="AB_hydrolase_fold"/>
</dbReference>
<dbReference type="Gene3D" id="3.40.50.1820">
    <property type="entry name" value="alpha/beta hydrolase"/>
    <property type="match status" value="1"/>
</dbReference>